<dbReference type="Pfam" id="PF04055">
    <property type="entry name" value="Radical_SAM"/>
    <property type="match status" value="1"/>
</dbReference>
<sequence length="331" mass="36866">MVFNIQRYSLHDGAGLRTLVFMKGCPLRCLWCANPEGQPPQKTLFFQEKKCCGCRKCVERCPTGASAERSGLIVWDKTRCTECMECVKVCPTGARSVCGREYTVAELASVVERDSIFYRGHGGVTVGGGEPLLQADFVSQFLKACKEEYAINTAIETSSYATWEKASSVFDYVDIFQMDIKHMDSAEHMRLTGVPNAPILANIQRVAQTYDFSKRTMIIRVPVIPGLNSSEENIAATAEFVRRLEVVKRVELLPYHSYGAAKYERTKWSGSYQLNALAPTAPDELMERLAALVRSFGPYRKDRGLRRGGAEQCRSPYVYGTLSVPGHAAPD</sequence>
<evidence type="ECO:0000256" key="1">
    <source>
        <dbReference type="ARBA" id="ARBA00001966"/>
    </source>
</evidence>
<keyword evidence="7" id="KW-0408">Iron</keyword>
<feature type="domain" description="4Fe-4S ferredoxin-type" evidence="10">
    <location>
        <begin position="71"/>
        <end position="100"/>
    </location>
</feature>
<dbReference type="RefSeq" id="WP_186906813.1">
    <property type="nucleotide sequence ID" value="NZ_JACOPP010000003.1"/>
</dbReference>
<dbReference type="InterPro" id="IPR058240">
    <property type="entry name" value="rSAM_sf"/>
</dbReference>
<dbReference type="InterPro" id="IPR001989">
    <property type="entry name" value="Radical_activat_CS"/>
</dbReference>
<dbReference type="SUPFAM" id="SSF102114">
    <property type="entry name" value="Radical SAM enzymes"/>
    <property type="match status" value="1"/>
</dbReference>
<dbReference type="InterPro" id="IPR012839">
    <property type="entry name" value="Organic_radical_activase"/>
</dbReference>
<keyword evidence="6" id="KW-0560">Oxidoreductase</keyword>
<evidence type="ECO:0000256" key="7">
    <source>
        <dbReference type="ARBA" id="ARBA00023004"/>
    </source>
</evidence>
<dbReference type="GO" id="GO:0051539">
    <property type="term" value="F:4 iron, 4 sulfur cluster binding"/>
    <property type="evidence" value="ECO:0007669"/>
    <property type="project" value="UniProtKB-KW"/>
</dbReference>
<dbReference type="InterPro" id="IPR040074">
    <property type="entry name" value="BssD/PflA/YjjW"/>
</dbReference>
<dbReference type="NCBIfam" id="TIGR02494">
    <property type="entry name" value="PFLE_PFLC"/>
    <property type="match status" value="1"/>
</dbReference>
<comment type="similarity">
    <text evidence="2">Belongs to the organic radical-activating enzymes family.</text>
</comment>
<dbReference type="InterPro" id="IPR034457">
    <property type="entry name" value="Organic_radical-activating"/>
</dbReference>
<keyword evidence="4" id="KW-0949">S-adenosyl-L-methionine</keyword>
<dbReference type="PANTHER" id="PTHR30352">
    <property type="entry name" value="PYRUVATE FORMATE-LYASE-ACTIVATING ENZYME"/>
    <property type="match status" value="1"/>
</dbReference>
<dbReference type="PROSITE" id="PS00198">
    <property type="entry name" value="4FE4S_FER_1"/>
    <property type="match status" value="1"/>
</dbReference>
<keyword evidence="3" id="KW-0004">4Fe-4S</keyword>
<dbReference type="SUPFAM" id="SSF54862">
    <property type="entry name" value="4Fe-4S ferredoxins"/>
    <property type="match status" value="1"/>
</dbReference>
<dbReference type="EMBL" id="JACOPP010000003">
    <property type="protein sequence ID" value="MBC5732918.1"/>
    <property type="molecule type" value="Genomic_DNA"/>
</dbReference>
<gene>
    <name evidence="12" type="ORF">H8S57_04150</name>
</gene>
<dbReference type="InterPro" id="IPR017896">
    <property type="entry name" value="4Fe4S_Fe-S-bd"/>
</dbReference>
<evidence type="ECO:0000313" key="12">
    <source>
        <dbReference type="EMBL" id="MBC5732918.1"/>
    </source>
</evidence>
<dbReference type="PROSITE" id="PS51379">
    <property type="entry name" value="4FE4S_FER_2"/>
    <property type="match status" value="2"/>
</dbReference>
<accession>A0A8J6MEI4</accession>
<dbReference type="PANTHER" id="PTHR30352:SF4">
    <property type="entry name" value="PYRUVATE FORMATE-LYASE 2-ACTIVATING ENZYME"/>
    <property type="match status" value="1"/>
</dbReference>
<dbReference type="PROSITE" id="PS01087">
    <property type="entry name" value="RADICAL_ACTIVATING"/>
    <property type="match status" value="1"/>
</dbReference>
<evidence type="ECO:0000313" key="13">
    <source>
        <dbReference type="Proteomes" id="UP000661435"/>
    </source>
</evidence>
<dbReference type="GO" id="GO:0016491">
    <property type="term" value="F:oxidoreductase activity"/>
    <property type="evidence" value="ECO:0007669"/>
    <property type="project" value="UniProtKB-KW"/>
</dbReference>
<comment type="cofactor">
    <cofactor evidence="1">
        <name>[4Fe-4S] cluster</name>
        <dbReference type="ChEBI" id="CHEBI:49883"/>
    </cofactor>
</comment>
<evidence type="ECO:0000256" key="8">
    <source>
        <dbReference type="ARBA" id="ARBA00023014"/>
    </source>
</evidence>
<dbReference type="Pfam" id="PF00037">
    <property type="entry name" value="Fer4"/>
    <property type="match status" value="1"/>
</dbReference>
<feature type="domain" description="4Fe-4S ferredoxin-type" evidence="10">
    <location>
        <begin position="42"/>
        <end position="65"/>
    </location>
</feature>
<proteinExistence type="inferred from homology"/>
<comment type="catalytic activity">
    <reaction evidence="9">
        <text>glycyl-[protein] + reduced [flavodoxin] + S-adenosyl-L-methionine = glycin-2-yl radical-[protein] + semiquinone [flavodoxin] + 5'-deoxyadenosine + L-methionine + H(+)</text>
        <dbReference type="Rhea" id="RHEA:61976"/>
        <dbReference type="Rhea" id="RHEA-COMP:10622"/>
        <dbReference type="Rhea" id="RHEA-COMP:14480"/>
        <dbReference type="Rhea" id="RHEA-COMP:15993"/>
        <dbReference type="Rhea" id="RHEA-COMP:15994"/>
        <dbReference type="ChEBI" id="CHEBI:15378"/>
        <dbReference type="ChEBI" id="CHEBI:17319"/>
        <dbReference type="ChEBI" id="CHEBI:29947"/>
        <dbReference type="ChEBI" id="CHEBI:32722"/>
        <dbReference type="ChEBI" id="CHEBI:57618"/>
        <dbReference type="ChEBI" id="CHEBI:57844"/>
        <dbReference type="ChEBI" id="CHEBI:59789"/>
        <dbReference type="ChEBI" id="CHEBI:140311"/>
    </reaction>
</comment>
<evidence type="ECO:0000256" key="2">
    <source>
        <dbReference type="ARBA" id="ARBA00009777"/>
    </source>
</evidence>
<evidence type="ECO:0000259" key="11">
    <source>
        <dbReference type="PROSITE" id="PS51918"/>
    </source>
</evidence>
<dbReference type="Gene3D" id="3.30.70.20">
    <property type="match status" value="1"/>
</dbReference>
<dbReference type="Gene3D" id="3.80.30.10">
    <property type="entry name" value="pyruvate-formate lyase- activating enzyme"/>
    <property type="match status" value="1"/>
</dbReference>
<dbReference type="SFLD" id="SFLDG01118">
    <property type="entry name" value="activating_enzymes__group_2"/>
    <property type="match status" value="1"/>
</dbReference>
<keyword evidence="8" id="KW-0411">Iron-sulfur</keyword>
<evidence type="ECO:0000256" key="6">
    <source>
        <dbReference type="ARBA" id="ARBA00023002"/>
    </source>
</evidence>
<dbReference type="PROSITE" id="PS51918">
    <property type="entry name" value="RADICAL_SAM"/>
    <property type="match status" value="1"/>
</dbReference>
<comment type="caution">
    <text evidence="12">The sequence shown here is derived from an EMBL/GenBank/DDBJ whole genome shotgun (WGS) entry which is preliminary data.</text>
</comment>
<dbReference type="AlphaFoldDB" id="A0A8J6MEI4"/>
<evidence type="ECO:0000256" key="5">
    <source>
        <dbReference type="ARBA" id="ARBA00022723"/>
    </source>
</evidence>
<dbReference type="InterPro" id="IPR007197">
    <property type="entry name" value="rSAM"/>
</dbReference>
<feature type="domain" description="Radical SAM core" evidence="11">
    <location>
        <begin position="11"/>
        <end position="295"/>
    </location>
</feature>
<organism evidence="12 13">
    <name type="scientific">Lawsonibacter hominis</name>
    <dbReference type="NCBI Taxonomy" id="2763053"/>
    <lineage>
        <taxon>Bacteria</taxon>
        <taxon>Bacillati</taxon>
        <taxon>Bacillota</taxon>
        <taxon>Clostridia</taxon>
        <taxon>Eubacteriales</taxon>
        <taxon>Oscillospiraceae</taxon>
        <taxon>Lawsonibacter</taxon>
    </lineage>
</organism>
<evidence type="ECO:0000256" key="3">
    <source>
        <dbReference type="ARBA" id="ARBA00022485"/>
    </source>
</evidence>
<reference evidence="12" key="1">
    <citation type="submission" date="2020-08" db="EMBL/GenBank/DDBJ databases">
        <title>Genome public.</title>
        <authorList>
            <person name="Liu C."/>
            <person name="Sun Q."/>
        </authorList>
    </citation>
    <scope>NUCLEOTIDE SEQUENCE</scope>
    <source>
        <strain evidence="12">NSJ-51</strain>
    </source>
</reference>
<evidence type="ECO:0000256" key="4">
    <source>
        <dbReference type="ARBA" id="ARBA00022691"/>
    </source>
</evidence>
<evidence type="ECO:0000256" key="9">
    <source>
        <dbReference type="ARBA" id="ARBA00047365"/>
    </source>
</evidence>
<keyword evidence="13" id="KW-1185">Reference proteome</keyword>
<evidence type="ECO:0000259" key="10">
    <source>
        <dbReference type="PROSITE" id="PS51379"/>
    </source>
</evidence>
<dbReference type="Proteomes" id="UP000661435">
    <property type="component" value="Unassembled WGS sequence"/>
</dbReference>
<dbReference type="SFLD" id="SFLDG01066">
    <property type="entry name" value="organic_radical-activating_enz"/>
    <property type="match status" value="1"/>
</dbReference>
<dbReference type="PIRSF" id="PIRSF000371">
    <property type="entry name" value="PFL_act_enz"/>
    <property type="match status" value="1"/>
</dbReference>
<dbReference type="SFLD" id="SFLDS00029">
    <property type="entry name" value="Radical_SAM"/>
    <property type="match status" value="1"/>
</dbReference>
<name>A0A8J6MEI4_9FIRM</name>
<protein>
    <submittedName>
        <fullName evidence="12">Glycyl-radical enzyme activating protein</fullName>
    </submittedName>
</protein>
<keyword evidence="5" id="KW-0479">Metal-binding</keyword>
<dbReference type="GO" id="GO:0046872">
    <property type="term" value="F:metal ion binding"/>
    <property type="evidence" value="ECO:0007669"/>
    <property type="project" value="UniProtKB-KW"/>
</dbReference>
<dbReference type="InterPro" id="IPR017900">
    <property type="entry name" value="4Fe4S_Fe_S_CS"/>
</dbReference>